<feature type="compositionally biased region" description="Polar residues" evidence="1">
    <location>
        <begin position="716"/>
        <end position="728"/>
    </location>
</feature>
<dbReference type="RefSeq" id="XP_031428608.1">
    <property type="nucleotide sequence ID" value="XM_031572748.2"/>
</dbReference>
<feature type="compositionally biased region" description="Basic and acidic residues" evidence="1">
    <location>
        <begin position="737"/>
        <end position="761"/>
    </location>
</feature>
<name>A0A6P8FJX6_CLUHA</name>
<dbReference type="PANTHER" id="PTHR47130:SF1">
    <property type="entry name" value="ZP DOMAIN-CONTAINING PROTEIN"/>
    <property type="match status" value="1"/>
</dbReference>
<accession>A0A6P8FJX6</accession>
<organism evidence="4 5">
    <name type="scientific">Clupea harengus</name>
    <name type="common">Atlantic herring</name>
    <dbReference type="NCBI Taxonomy" id="7950"/>
    <lineage>
        <taxon>Eukaryota</taxon>
        <taxon>Metazoa</taxon>
        <taxon>Chordata</taxon>
        <taxon>Craniata</taxon>
        <taxon>Vertebrata</taxon>
        <taxon>Euteleostomi</taxon>
        <taxon>Actinopterygii</taxon>
        <taxon>Neopterygii</taxon>
        <taxon>Teleostei</taxon>
        <taxon>Clupei</taxon>
        <taxon>Clupeiformes</taxon>
        <taxon>Clupeoidei</taxon>
        <taxon>Clupeidae</taxon>
        <taxon>Clupea</taxon>
    </lineage>
</organism>
<dbReference type="KEGG" id="char:105906574"/>
<evidence type="ECO:0000256" key="2">
    <source>
        <dbReference type="SAM" id="SignalP"/>
    </source>
</evidence>
<evidence type="ECO:0000313" key="4">
    <source>
        <dbReference type="Proteomes" id="UP000515152"/>
    </source>
</evidence>
<dbReference type="Pfam" id="PF26562">
    <property type="entry name" value="Ig-like"/>
    <property type="match status" value="1"/>
</dbReference>
<dbReference type="PANTHER" id="PTHR47130">
    <property type="entry name" value="SI:DKEY-19B23.11-RELATED"/>
    <property type="match status" value="1"/>
</dbReference>
<feature type="domain" description="ZP" evidence="3">
    <location>
        <begin position="610"/>
        <end position="761"/>
    </location>
</feature>
<feature type="region of interest" description="Disordered" evidence="1">
    <location>
        <begin position="716"/>
        <end position="761"/>
    </location>
</feature>
<evidence type="ECO:0000259" key="3">
    <source>
        <dbReference type="PROSITE" id="PS51034"/>
    </source>
</evidence>
<dbReference type="OrthoDB" id="8945590at2759"/>
<protein>
    <submittedName>
        <fullName evidence="5">Uncharacterized protein LOC105906574</fullName>
    </submittedName>
</protein>
<dbReference type="Proteomes" id="UP000515152">
    <property type="component" value="Chromosome 8"/>
</dbReference>
<dbReference type="AlphaFoldDB" id="A0A6P8FJX6"/>
<dbReference type="Pfam" id="PF23344">
    <property type="entry name" value="ZP-N"/>
    <property type="match status" value="1"/>
</dbReference>
<dbReference type="InterPro" id="IPR058876">
    <property type="entry name" value="Ig-like_ZP"/>
</dbReference>
<evidence type="ECO:0000256" key="1">
    <source>
        <dbReference type="SAM" id="MobiDB-lite"/>
    </source>
</evidence>
<dbReference type="Gene3D" id="2.60.40.3210">
    <property type="entry name" value="Zona pellucida, ZP-N domain"/>
    <property type="match status" value="1"/>
</dbReference>
<dbReference type="GeneID" id="105906574"/>
<dbReference type="InterPro" id="IPR055356">
    <property type="entry name" value="ZP-N"/>
</dbReference>
<sequence length="761" mass="85967">MMDRTKMLCVIWLCIFPMSDSKSIPIGMFRTECQDRHFWLAVRSNFLGYTFRFDVEGGHGVHTVTGPWAAECGYTTALDASGDLTLRASYLACHVKNQEDSELQLLVWFVNQGVHGEEASYPLLLTCQLQQPWNPREIVCEENYMEVSVLKPTPPDDQKGTEWMNPAPVSPEEGLSEWRVVFHVPVVSEEPGEAGAMREETVPVGMAHLLGYYINSTGSRILLRCPYGSRLSYPMQVNGIEVELVSATVLYKHQWTLLRVDTSVACATREAVLAETHIVWSFPQVLSPVVQLPVTRRRVRVGVEGQYLSSCMAQQWGYQIQEQEGTVEIRVPFGAKGGLLKSHVSDNEYSQSYFLDLFYLHEWEDAQWSLTQQRTFRPVSLRRQPQTPRVINNTVASEGAFSVALGVFPPDVSLVNVTIAGRTVSWSEGGGRLGLGLSHVPFPNGTHAYLLQAPFSHPLVSQRYLGDRHRRYTLSVIFSLLVSPEADLYHHPAMVETDLQDVELPRIEGQCTQRGVELQLHYGNVDADWTVYMGGQRLDWELMQLAGYSLVVKNDQFSMDVPLFSQGMTYEGLGMEGLLVSAQLSVVHSDTGEDITHRQHCVFPMYELLVCLPDGRVVVLIDTSEVFPPIDPKWTSLLNPSCRPLETNHTRALFSFTIESCGTVKILIDGQLHYINEVRYTPKYLSHKKPPSNHHLNFRIPVGCIHPANGTRTLSIFQPQNHTPSPATSRSRRLRSHSTEHWKQPFLTGERDRRTATRDVY</sequence>
<dbReference type="PROSITE" id="PS51034">
    <property type="entry name" value="ZP_2"/>
    <property type="match status" value="1"/>
</dbReference>
<keyword evidence="4" id="KW-1185">Reference proteome</keyword>
<reference evidence="5" key="1">
    <citation type="submission" date="2025-08" db="UniProtKB">
        <authorList>
            <consortium name="RefSeq"/>
        </authorList>
    </citation>
    <scope>IDENTIFICATION</scope>
</reference>
<gene>
    <name evidence="5" type="primary">LOC105906574</name>
</gene>
<keyword evidence="2" id="KW-0732">Signal</keyword>
<feature type="chain" id="PRO_5027858310" evidence="2">
    <location>
        <begin position="22"/>
        <end position="761"/>
    </location>
</feature>
<evidence type="ECO:0000313" key="5">
    <source>
        <dbReference type="RefSeq" id="XP_031428608.1"/>
    </source>
</evidence>
<proteinExistence type="predicted"/>
<dbReference type="InterPro" id="IPR001507">
    <property type="entry name" value="ZP_dom"/>
</dbReference>
<feature type="signal peptide" evidence="2">
    <location>
        <begin position="1"/>
        <end position="21"/>
    </location>
</feature>